<proteinExistence type="predicted"/>
<gene>
    <name evidence="2" type="primary">LOC117651864</name>
</gene>
<name>A0A6P9A358_THRPL</name>
<dbReference type="AlphaFoldDB" id="A0A6P9A358"/>
<dbReference type="KEGG" id="tpal:117651864"/>
<reference evidence="2" key="1">
    <citation type="submission" date="2025-08" db="UniProtKB">
        <authorList>
            <consortium name="RefSeq"/>
        </authorList>
    </citation>
    <scope>IDENTIFICATION</scope>
    <source>
        <tissue evidence="2">Total insect</tissue>
    </source>
</reference>
<accession>A0A6P9A358</accession>
<evidence type="ECO:0000313" key="1">
    <source>
        <dbReference type="Proteomes" id="UP000515158"/>
    </source>
</evidence>
<evidence type="ECO:0000313" key="2">
    <source>
        <dbReference type="RefSeq" id="XP_034252292.1"/>
    </source>
</evidence>
<keyword evidence="1" id="KW-1185">Reference proteome</keyword>
<dbReference type="Proteomes" id="UP000515158">
    <property type="component" value="Unplaced"/>
</dbReference>
<dbReference type="RefSeq" id="XP_034252292.1">
    <property type="nucleotide sequence ID" value="XM_034396401.1"/>
</dbReference>
<organism evidence="2">
    <name type="scientific">Thrips palmi</name>
    <name type="common">Melon thrips</name>
    <dbReference type="NCBI Taxonomy" id="161013"/>
    <lineage>
        <taxon>Eukaryota</taxon>
        <taxon>Metazoa</taxon>
        <taxon>Ecdysozoa</taxon>
        <taxon>Arthropoda</taxon>
        <taxon>Hexapoda</taxon>
        <taxon>Insecta</taxon>
        <taxon>Pterygota</taxon>
        <taxon>Neoptera</taxon>
        <taxon>Paraneoptera</taxon>
        <taxon>Thysanoptera</taxon>
        <taxon>Terebrantia</taxon>
        <taxon>Thripoidea</taxon>
        <taxon>Thripidae</taxon>
        <taxon>Thrips</taxon>
    </lineage>
</organism>
<dbReference type="OrthoDB" id="8194093at2759"/>
<sequence length="144" mass="16614">MPQLFRKMILHIFFTSQYRWRKCFVLSQLIVVLHRCLGGVSSNLCEYFSTWNWDAGLCSLLPAKGVLWSPMIQSIEPEFKCPVTAGFKVVRNGTLDFAIVDQIGARSGVDKYVWQVEAQAFDELRELSVCFNFTVDVRRVRLKT</sequence>
<dbReference type="GeneID" id="117651864"/>
<dbReference type="InParanoid" id="A0A6P9A358"/>
<protein>
    <submittedName>
        <fullName evidence="2">Uncharacterized protein LOC117651864</fullName>
    </submittedName>
</protein>